<dbReference type="Proteomes" id="UP000249248">
    <property type="component" value="Unassembled WGS sequence"/>
</dbReference>
<organism evidence="5 6">
    <name type="scientific">Putridiphycobacter roseus</name>
    <dbReference type="NCBI Taxonomy" id="2219161"/>
    <lineage>
        <taxon>Bacteria</taxon>
        <taxon>Pseudomonadati</taxon>
        <taxon>Bacteroidota</taxon>
        <taxon>Flavobacteriia</taxon>
        <taxon>Flavobacteriales</taxon>
        <taxon>Crocinitomicaceae</taxon>
        <taxon>Putridiphycobacter</taxon>
    </lineage>
</organism>
<comment type="caution">
    <text evidence="5">The sequence shown here is derived from an EMBL/GenBank/DDBJ whole genome shotgun (WGS) entry which is preliminary data.</text>
</comment>
<dbReference type="InterPro" id="IPR023227">
    <property type="entry name" value="SAM_OH_AdoTrfase_C_sf"/>
</dbReference>
<comment type="similarity">
    <text evidence="2">Belongs to the SAM hydrolase / SAM-dependent halogenase family.</text>
</comment>
<evidence type="ECO:0000313" key="6">
    <source>
        <dbReference type="Proteomes" id="UP000249248"/>
    </source>
</evidence>
<dbReference type="SUPFAM" id="SSF102522">
    <property type="entry name" value="Bacterial fluorinating enzyme, N-terminal domain"/>
    <property type="match status" value="1"/>
</dbReference>
<dbReference type="Pfam" id="PF20257">
    <property type="entry name" value="SAM_HAT_C"/>
    <property type="match status" value="1"/>
</dbReference>
<dbReference type="AlphaFoldDB" id="A0A2W1NPR4"/>
<dbReference type="Gene3D" id="3.40.50.10790">
    <property type="entry name" value="S-adenosyl-l-methionine hydroxide adenosyltransferase, N-terminal"/>
    <property type="match status" value="1"/>
</dbReference>
<dbReference type="OrthoDB" id="9792195at2"/>
<dbReference type="Gene3D" id="2.40.30.90">
    <property type="entry name" value="Bacterial fluorinating enzyme like"/>
    <property type="match status" value="1"/>
</dbReference>
<dbReference type="InterPro" id="IPR002747">
    <property type="entry name" value="SAM_OH_AdoTrfase"/>
</dbReference>
<feature type="domain" description="S-adenosyl-l-methionine hydroxide adenosyltransferase C-terminal" evidence="4">
    <location>
        <begin position="176"/>
        <end position="269"/>
    </location>
</feature>
<evidence type="ECO:0000259" key="3">
    <source>
        <dbReference type="Pfam" id="PF01887"/>
    </source>
</evidence>
<dbReference type="PIRSF" id="PIRSF006779">
    <property type="entry name" value="UCP006779"/>
    <property type="match status" value="1"/>
</dbReference>
<feature type="domain" description="S-adenosyl-l-methionine hydroxide adenosyltransferase N-terminal" evidence="3">
    <location>
        <begin position="4"/>
        <end position="153"/>
    </location>
</feature>
<gene>
    <name evidence="5" type="ORF">DNU06_07270</name>
</gene>
<protein>
    <recommendedName>
        <fullName evidence="7">SAM-dependent chlorinase/fluorinase</fullName>
    </recommendedName>
</protein>
<dbReference type="EMBL" id="QKSB01000003">
    <property type="protein sequence ID" value="PZE17622.1"/>
    <property type="molecule type" value="Genomic_DNA"/>
</dbReference>
<dbReference type="InterPro" id="IPR046469">
    <property type="entry name" value="SAM_HAT_N"/>
</dbReference>
<name>A0A2W1NPR4_9FLAO</name>
<evidence type="ECO:0000259" key="4">
    <source>
        <dbReference type="Pfam" id="PF20257"/>
    </source>
</evidence>
<evidence type="ECO:0008006" key="7">
    <source>
        <dbReference type="Google" id="ProtNLM"/>
    </source>
</evidence>
<keyword evidence="6" id="KW-1185">Reference proteome</keyword>
<dbReference type="Pfam" id="PF01887">
    <property type="entry name" value="SAM_HAT_N"/>
    <property type="match status" value="1"/>
</dbReference>
<accession>A0A2W1NPR4</accession>
<keyword evidence="1" id="KW-0949">S-adenosyl-L-methionine</keyword>
<dbReference type="InterPro" id="IPR023228">
    <property type="entry name" value="SAM_OH_AdoTrfase_N_sf"/>
</dbReference>
<dbReference type="PANTHER" id="PTHR35092">
    <property type="entry name" value="CHLORINASE MJ1651"/>
    <property type="match status" value="1"/>
</dbReference>
<proteinExistence type="inferred from homology"/>
<evidence type="ECO:0000313" key="5">
    <source>
        <dbReference type="EMBL" id="PZE17622.1"/>
    </source>
</evidence>
<reference evidence="5 6" key="1">
    <citation type="submission" date="2018-06" db="EMBL/GenBank/DDBJ databases">
        <title>The draft genome sequence of Crocinitomix sp. SM1701.</title>
        <authorList>
            <person name="Zhang X."/>
        </authorList>
    </citation>
    <scope>NUCLEOTIDE SEQUENCE [LARGE SCALE GENOMIC DNA]</scope>
    <source>
        <strain evidence="5 6">SM1701</strain>
    </source>
</reference>
<dbReference type="InterPro" id="IPR046470">
    <property type="entry name" value="SAM_HAT_C"/>
</dbReference>
<sequence length="288" mass="32196">MRIVTLTTDLGLKDHYVASLKGQLISQYPNLHIVDVSHNVEPFNIAQASYFVNNIIRDFPTGTIHFIGVDSIPVINIDTPRLNMYPIVMKLKGQYFIGLDNGFFSLLPDFHEAEEIIQIHDFSSKNALRYPIKNIYIPTIVAILNEKSIASLGDPIKTVRRAFTTQAITEENLIKGSVAHVDHYGNVIVNITETLFKKIGKGETFTIYFRQSKYFIERISDNYNEVPIGEKLALFNDNGLLEIAINKGVKGNGGGASTLLGLKVNDIVRVEFHPRGSKDSIEALFSQA</sequence>
<dbReference type="RefSeq" id="WP_111062582.1">
    <property type="nucleotide sequence ID" value="NZ_JBHUCU010000027.1"/>
</dbReference>
<evidence type="ECO:0000256" key="1">
    <source>
        <dbReference type="ARBA" id="ARBA00022691"/>
    </source>
</evidence>
<dbReference type="SUPFAM" id="SSF101852">
    <property type="entry name" value="Bacterial fluorinating enzyme, C-terminal domain"/>
    <property type="match status" value="1"/>
</dbReference>
<evidence type="ECO:0000256" key="2">
    <source>
        <dbReference type="ARBA" id="ARBA00024035"/>
    </source>
</evidence>
<dbReference type="PANTHER" id="PTHR35092:SF1">
    <property type="entry name" value="CHLORINASE MJ1651"/>
    <property type="match status" value="1"/>
</dbReference>